<organism evidence="1 2">
    <name type="scientific">Arabidopsis thaliana</name>
    <name type="common">Mouse-ear cress</name>
    <dbReference type="NCBI Taxonomy" id="3702"/>
    <lineage>
        <taxon>Eukaryota</taxon>
        <taxon>Viridiplantae</taxon>
        <taxon>Streptophyta</taxon>
        <taxon>Embryophyta</taxon>
        <taxon>Tracheophyta</taxon>
        <taxon>Spermatophyta</taxon>
        <taxon>Magnoliopsida</taxon>
        <taxon>eudicotyledons</taxon>
        <taxon>Gunneridae</taxon>
        <taxon>Pentapetalae</taxon>
        <taxon>rosids</taxon>
        <taxon>malvids</taxon>
        <taxon>Brassicales</taxon>
        <taxon>Brassicaceae</taxon>
        <taxon>Camelineae</taxon>
        <taxon>Arabidopsis</taxon>
    </lineage>
</organism>
<protein>
    <submittedName>
        <fullName evidence="1">Uncharacterized protein</fullName>
    </submittedName>
</protein>
<evidence type="ECO:0000313" key="1">
    <source>
        <dbReference type="EMBL" id="CAA0280499.1"/>
    </source>
</evidence>
<name>A0A5S9WKC9_ARATH</name>
<sequence length="57" mass="6643">MAFRCRVFMSSLLLGVVCLFPIKGNCLSSLSLQSFMRDDTPILYVYSLYKCFYVCWI</sequence>
<dbReference type="Proteomes" id="UP000434276">
    <property type="component" value="Unassembled WGS sequence"/>
</dbReference>
<gene>
    <name evidence="1" type="ORF">C24_LOCUS3905</name>
</gene>
<evidence type="ECO:0000313" key="2">
    <source>
        <dbReference type="Proteomes" id="UP000434276"/>
    </source>
</evidence>
<proteinExistence type="predicted"/>
<accession>A0A5S9WKC9</accession>
<dbReference type="AlphaFoldDB" id="A0A5S9WKC9"/>
<reference evidence="1 2" key="1">
    <citation type="submission" date="2019-12" db="EMBL/GenBank/DDBJ databases">
        <authorList>
            <person name="Jiao W.-B."/>
            <person name="Schneeberger K."/>
        </authorList>
    </citation>
    <scope>NUCLEOTIDE SEQUENCE [LARGE SCALE GENOMIC DNA]</scope>
    <source>
        <strain evidence="2">cv. C24</strain>
    </source>
</reference>
<dbReference type="EMBL" id="CACSHJ010000087">
    <property type="protein sequence ID" value="CAA0280499.1"/>
    <property type="molecule type" value="Genomic_DNA"/>
</dbReference>
<dbReference type="OrthoDB" id="10270375at2759"/>
<dbReference type="ExpressionAtlas" id="A0A5S9WKC9">
    <property type="expression patterns" value="baseline and differential"/>
</dbReference>